<comment type="similarity">
    <text evidence="1">Belongs to the bacterial ribosomal protein bL28 family.</text>
</comment>
<evidence type="ECO:0000256" key="2">
    <source>
        <dbReference type="ARBA" id="ARBA00022980"/>
    </source>
</evidence>
<evidence type="ECO:0000313" key="5">
    <source>
        <dbReference type="EMBL" id="GFE54986.1"/>
    </source>
</evidence>
<evidence type="ECO:0000256" key="1">
    <source>
        <dbReference type="ARBA" id="ARBA00008760"/>
    </source>
</evidence>
<dbReference type="SUPFAM" id="SSF143800">
    <property type="entry name" value="L28p-like"/>
    <property type="match status" value="1"/>
</dbReference>
<evidence type="ECO:0000256" key="3">
    <source>
        <dbReference type="ARBA" id="ARBA00023274"/>
    </source>
</evidence>
<dbReference type="GO" id="GO:0003735">
    <property type="term" value="F:structural constituent of ribosome"/>
    <property type="evidence" value="ECO:0007669"/>
    <property type="project" value="InterPro"/>
</dbReference>
<organism evidence="5 6">
    <name type="scientific">Babesia ovis</name>
    <dbReference type="NCBI Taxonomy" id="5869"/>
    <lineage>
        <taxon>Eukaryota</taxon>
        <taxon>Sar</taxon>
        <taxon>Alveolata</taxon>
        <taxon>Apicomplexa</taxon>
        <taxon>Aconoidasida</taxon>
        <taxon>Piroplasmida</taxon>
        <taxon>Babesiidae</taxon>
        <taxon>Babesia</taxon>
    </lineage>
</organism>
<accession>A0A9W5WVI6</accession>
<proteinExistence type="inferred from homology"/>
<keyword evidence="3" id="KW-0687">Ribonucleoprotein</keyword>
<dbReference type="Pfam" id="PF00830">
    <property type="entry name" value="Ribosomal_L28"/>
    <property type="match status" value="1"/>
</dbReference>
<dbReference type="InterPro" id="IPR037147">
    <property type="entry name" value="Ribosomal_bL28_sf"/>
</dbReference>
<dbReference type="Proteomes" id="UP001057455">
    <property type="component" value="Unassembled WGS sequence"/>
</dbReference>
<comment type="caution">
    <text evidence="5">The sequence shown here is derived from an EMBL/GenBank/DDBJ whole genome shotgun (WGS) entry which is preliminary data.</text>
</comment>
<feature type="region of interest" description="Disordered" evidence="4">
    <location>
        <begin position="407"/>
        <end position="439"/>
    </location>
</feature>
<protein>
    <submittedName>
        <fullName evidence="5">50S ribosomal protein subunit</fullName>
    </submittedName>
</protein>
<evidence type="ECO:0000313" key="6">
    <source>
        <dbReference type="Proteomes" id="UP001057455"/>
    </source>
</evidence>
<feature type="compositionally biased region" description="Basic and acidic residues" evidence="4">
    <location>
        <begin position="409"/>
        <end position="429"/>
    </location>
</feature>
<keyword evidence="6" id="KW-1185">Reference proteome</keyword>
<evidence type="ECO:0000256" key="4">
    <source>
        <dbReference type="SAM" id="MobiDB-lite"/>
    </source>
</evidence>
<dbReference type="GO" id="GO:0005840">
    <property type="term" value="C:ribosome"/>
    <property type="evidence" value="ECO:0007669"/>
    <property type="project" value="UniProtKB-KW"/>
</dbReference>
<gene>
    <name evidence="5" type="ORF">BaOVIS_023900</name>
</gene>
<dbReference type="InterPro" id="IPR026569">
    <property type="entry name" value="Ribosomal_bL28"/>
</dbReference>
<dbReference type="GO" id="GO:1990904">
    <property type="term" value="C:ribonucleoprotein complex"/>
    <property type="evidence" value="ECO:0007669"/>
    <property type="project" value="UniProtKB-KW"/>
</dbReference>
<name>A0A9W5WVI6_BABOV</name>
<dbReference type="OrthoDB" id="361870at2759"/>
<dbReference type="Gene3D" id="2.30.170.40">
    <property type="entry name" value="Ribosomal protein L28/L24"/>
    <property type="match status" value="1"/>
</dbReference>
<keyword evidence="2 5" id="KW-0689">Ribosomal protein</keyword>
<reference evidence="5" key="1">
    <citation type="submission" date="2019-12" db="EMBL/GenBank/DDBJ databases">
        <title>Genome sequence of Babesia ovis.</title>
        <authorList>
            <person name="Yamagishi J."/>
            <person name="Sevinc F."/>
            <person name="Xuan X."/>
        </authorList>
    </citation>
    <scope>NUCLEOTIDE SEQUENCE</scope>
    <source>
        <strain evidence="5">Selcuk</strain>
    </source>
</reference>
<dbReference type="AlphaFoldDB" id="A0A9W5WVI6"/>
<feature type="compositionally biased region" description="Acidic residues" evidence="4">
    <location>
        <begin position="430"/>
        <end position="439"/>
    </location>
</feature>
<dbReference type="InterPro" id="IPR034704">
    <property type="entry name" value="Ribosomal_bL28/bL31-like_sf"/>
</dbReference>
<sequence length="458" mass="52954">MLGRKFTSVGTSSTVKHFRIVGRGGGLPRLHKVSGAPTKRIDLPARRCMLLGKMDNTKARKISHSGKRSHRHQKLNLHWRRIWCISRGHYVRLRLSMKGLKTIKRLGLEEAARRFHLNLNNPKLFAGYANLPQKSVKQPVNMEEEIQQTVRVESLIGYISTGFLGHMVSSHAIPAVARGARRPLLKLKQTYYHRLWQALTTRRWSEFERLMREMKSRNLNHDEVTYTLKAHHCILNPHIPSLTCYMVLEEMKKSLVHPAVIRMNEHLINSYFELEELKCQPPAPLWHNFVKATWQSSLRLNRQKLQKLKQSLQQMDPEDLMKLNEEDMAALARDEFLQATFSSTLGLDEIHDEPITINLENQSGADSSMDHTGLELHKGVMDSHHRVSESETALDMTISASTTVEEDIENYRDSEDHSNLEDIEGHSNQEDLDDHSDLEDIEIERVYVQRQKSLHKND</sequence>
<dbReference type="EMBL" id="BLIY01000017">
    <property type="protein sequence ID" value="GFE54986.1"/>
    <property type="molecule type" value="Genomic_DNA"/>
</dbReference>